<name>M6W0L1_LEPBO</name>
<protein>
    <submittedName>
        <fullName evidence="1">Uncharacterized protein</fullName>
    </submittedName>
</protein>
<accession>M6W0L1</accession>
<proteinExistence type="predicted"/>
<comment type="caution">
    <text evidence="1">The sequence shown here is derived from an EMBL/GenBank/DDBJ whole genome shotgun (WGS) entry which is preliminary data.</text>
</comment>
<dbReference type="AlphaFoldDB" id="M6W0L1"/>
<reference evidence="1 2" key="1">
    <citation type="submission" date="2013-01" db="EMBL/GenBank/DDBJ databases">
        <authorList>
            <person name="Harkins D.M."/>
            <person name="Durkin A.S."/>
            <person name="Brinkac L.M."/>
            <person name="Haft D.H."/>
            <person name="Selengut J.D."/>
            <person name="Sanka R."/>
            <person name="DePew J."/>
            <person name="Purushe J."/>
            <person name="Picardeau M."/>
            <person name="Werts C."/>
            <person name="Goarant C."/>
            <person name="Vinetz J.M."/>
            <person name="Sutton G.G."/>
            <person name="Nierman W.C."/>
            <person name="Fouts D.E."/>
        </authorList>
    </citation>
    <scope>NUCLEOTIDE SEQUENCE [LARGE SCALE GENOMIC DNA]</scope>
    <source>
        <strain evidence="1 2">200901868</strain>
    </source>
</reference>
<dbReference type="Proteomes" id="UP000012159">
    <property type="component" value="Unassembled WGS sequence"/>
</dbReference>
<evidence type="ECO:0000313" key="1">
    <source>
        <dbReference type="EMBL" id="EMO62610.1"/>
    </source>
</evidence>
<organism evidence="1 2">
    <name type="scientific">Leptospira borgpetersenii serovar Pomona str. 200901868</name>
    <dbReference type="NCBI Taxonomy" id="1192866"/>
    <lineage>
        <taxon>Bacteria</taxon>
        <taxon>Pseudomonadati</taxon>
        <taxon>Spirochaetota</taxon>
        <taxon>Spirochaetia</taxon>
        <taxon>Leptospirales</taxon>
        <taxon>Leptospiraceae</taxon>
        <taxon>Leptospira</taxon>
    </lineage>
</organism>
<dbReference type="EMBL" id="AKWF02000076">
    <property type="protein sequence ID" value="EMO62610.1"/>
    <property type="molecule type" value="Genomic_DNA"/>
</dbReference>
<gene>
    <name evidence="1" type="ORF">LEP1GSC133_1816</name>
</gene>
<evidence type="ECO:0000313" key="2">
    <source>
        <dbReference type="Proteomes" id="UP000012159"/>
    </source>
</evidence>
<sequence>MWELPRKLDNNKTYSKIDDRQKGRELPFYEKFKMNISVEVLRPDLRHFTGKLFVKRKNFPILKPKTCQHSESTFFTNRKFSKLDSELSLQVLIIHQNLESYLKKWNPLQWNSLT</sequence>